<name>A0A5E6X0P1_PSEFL</name>
<reference evidence="1 2" key="1">
    <citation type="submission" date="2019-09" db="EMBL/GenBank/DDBJ databases">
        <authorList>
            <person name="Chandra G."/>
            <person name="Truman W A."/>
        </authorList>
    </citation>
    <scope>NUCLEOTIDE SEQUENCE [LARGE SCALE GENOMIC DNA]</scope>
    <source>
        <strain evidence="1">PS662</strain>
    </source>
</reference>
<dbReference type="OrthoDB" id="2988617at2"/>
<protein>
    <submittedName>
        <fullName evidence="1">Uncharacterized protein</fullName>
    </submittedName>
</protein>
<dbReference type="RefSeq" id="WP_150713349.1">
    <property type="nucleotide sequence ID" value="NZ_CABVHK010000020.1"/>
</dbReference>
<evidence type="ECO:0000313" key="2">
    <source>
        <dbReference type="Proteomes" id="UP000326953"/>
    </source>
</evidence>
<proteinExistence type="predicted"/>
<evidence type="ECO:0000313" key="1">
    <source>
        <dbReference type="EMBL" id="VVN34610.1"/>
    </source>
</evidence>
<dbReference type="AlphaFoldDB" id="A0A5E6X0P1"/>
<dbReference type="EMBL" id="CABVHK010000020">
    <property type="protein sequence ID" value="VVN34610.1"/>
    <property type="molecule type" value="Genomic_DNA"/>
</dbReference>
<accession>A0A5E6X0P1</accession>
<organism evidence="1 2">
    <name type="scientific">Pseudomonas fluorescens</name>
    <dbReference type="NCBI Taxonomy" id="294"/>
    <lineage>
        <taxon>Bacteria</taxon>
        <taxon>Pseudomonadati</taxon>
        <taxon>Pseudomonadota</taxon>
        <taxon>Gammaproteobacteria</taxon>
        <taxon>Pseudomonadales</taxon>
        <taxon>Pseudomonadaceae</taxon>
        <taxon>Pseudomonas</taxon>
    </lineage>
</organism>
<sequence length="179" mass="20397">MIQWPAHSKIICLDSNDKIIAVSARSRLDLSDSLMLNRDEKKPLSCLIEVLTKSADWTTWNSINVKRIEDHIAYDLEFDGYKVKIDRISKPSRTLCSKPFKWKLEISADYDDTELGLDKKPIGTRFKVARSDASVKTIQSNIEKVFGLPRGSVCLLTPEAKKANLRSSIKSLRNKWKNS</sequence>
<dbReference type="Proteomes" id="UP000326953">
    <property type="component" value="Unassembled WGS sequence"/>
</dbReference>
<gene>
    <name evidence="1" type="ORF">PS662_05081</name>
</gene>